<accession>A0A813WSV8</accession>
<dbReference type="GO" id="GO:0008270">
    <property type="term" value="F:zinc ion binding"/>
    <property type="evidence" value="ECO:0007669"/>
    <property type="project" value="UniProtKB-KW"/>
</dbReference>
<feature type="region of interest" description="Disordered" evidence="2">
    <location>
        <begin position="127"/>
        <end position="193"/>
    </location>
</feature>
<dbReference type="InterPro" id="IPR013087">
    <property type="entry name" value="Znf_C2H2_type"/>
</dbReference>
<feature type="region of interest" description="Disordered" evidence="2">
    <location>
        <begin position="432"/>
        <end position="454"/>
    </location>
</feature>
<dbReference type="PROSITE" id="PS00028">
    <property type="entry name" value="ZINC_FINGER_C2H2_1"/>
    <property type="match status" value="1"/>
</dbReference>
<feature type="region of interest" description="Disordered" evidence="2">
    <location>
        <begin position="214"/>
        <end position="247"/>
    </location>
</feature>
<evidence type="ECO:0000313" key="5">
    <source>
        <dbReference type="Proteomes" id="UP000663879"/>
    </source>
</evidence>
<reference evidence="4" key="1">
    <citation type="submission" date="2021-02" db="EMBL/GenBank/DDBJ databases">
        <authorList>
            <person name="Nowell W R."/>
        </authorList>
    </citation>
    <scope>NUCLEOTIDE SEQUENCE</scope>
    <source>
        <strain evidence="4">Ploen Becks lab</strain>
    </source>
</reference>
<feature type="compositionally biased region" description="Polar residues" evidence="2">
    <location>
        <begin position="127"/>
        <end position="139"/>
    </location>
</feature>
<proteinExistence type="predicted"/>
<evidence type="ECO:0000259" key="3">
    <source>
        <dbReference type="PROSITE" id="PS50157"/>
    </source>
</evidence>
<dbReference type="PANTHER" id="PTHR15021:SF0">
    <property type="entry name" value="DISCO-RELATED, ISOFORM A-RELATED"/>
    <property type="match status" value="1"/>
</dbReference>
<name>A0A813WSV8_9BILA</name>
<feature type="compositionally biased region" description="Basic and acidic residues" evidence="2">
    <location>
        <begin position="502"/>
        <end position="517"/>
    </location>
</feature>
<dbReference type="Proteomes" id="UP000663879">
    <property type="component" value="Unassembled WGS sequence"/>
</dbReference>
<organism evidence="4 5">
    <name type="scientific">Brachionus calyciflorus</name>
    <dbReference type="NCBI Taxonomy" id="104777"/>
    <lineage>
        <taxon>Eukaryota</taxon>
        <taxon>Metazoa</taxon>
        <taxon>Spiralia</taxon>
        <taxon>Gnathifera</taxon>
        <taxon>Rotifera</taxon>
        <taxon>Eurotatoria</taxon>
        <taxon>Monogononta</taxon>
        <taxon>Pseudotrocha</taxon>
        <taxon>Ploima</taxon>
        <taxon>Brachionidae</taxon>
        <taxon>Brachionus</taxon>
    </lineage>
</organism>
<keyword evidence="1" id="KW-0479">Metal-binding</keyword>
<feature type="compositionally biased region" description="Acidic residues" evidence="2">
    <location>
        <begin position="438"/>
        <end position="447"/>
    </location>
</feature>
<dbReference type="PANTHER" id="PTHR15021">
    <property type="entry name" value="DISCONNECTED-RELATED"/>
    <property type="match status" value="1"/>
</dbReference>
<feature type="compositionally biased region" description="Low complexity" evidence="2">
    <location>
        <begin position="269"/>
        <end position="278"/>
    </location>
</feature>
<evidence type="ECO:0000256" key="2">
    <source>
        <dbReference type="SAM" id="MobiDB-lite"/>
    </source>
</evidence>
<keyword evidence="1" id="KW-0862">Zinc</keyword>
<feature type="region of interest" description="Disordered" evidence="2">
    <location>
        <begin position="344"/>
        <end position="378"/>
    </location>
</feature>
<gene>
    <name evidence="4" type="ORF">OXX778_LOCUS9385</name>
</gene>
<dbReference type="InterPro" id="IPR040436">
    <property type="entry name" value="Disconnected-like"/>
</dbReference>
<dbReference type="GO" id="GO:0006355">
    <property type="term" value="P:regulation of DNA-templated transcription"/>
    <property type="evidence" value="ECO:0007669"/>
    <property type="project" value="TreeGrafter"/>
</dbReference>
<feature type="compositionally biased region" description="Low complexity" evidence="2">
    <location>
        <begin position="542"/>
        <end position="565"/>
    </location>
</feature>
<feature type="region of interest" description="Disordered" evidence="2">
    <location>
        <begin position="269"/>
        <end position="294"/>
    </location>
</feature>
<dbReference type="AlphaFoldDB" id="A0A813WSV8"/>
<dbReference type="OrthoDB" id="10070972at2759"/>
<keyword evidence="1" id="KW-0863">Zinc-finger</keyword>
<feature type="compositionally biased region" description="Basic and acidic residues" evidence="2">
    <location>
        <begin position="158"/>
        <end position="167"/>
    </location>
</feature>
<feature type="domain" description="C2H2-type" evidence="3">
    <location>
        <begin position="302"/>
        <end position="330"/>
    </location>
</feature>
<dbReference type="EMBL" id="CAJNOC010001381">
    <property type="protein sequence ID" value="CAF0859923.1"/>
    <property type="molecule type" value="Genomic_DNA"/>
</dbReference>
<evidence type="ECO:0000256" key="1">
    <source>
        <dbReference type="PROSITE-ProRule" id="PRU00042"/>
    </source>
</evidence>
<dbReference type="GO" id="GO:0005634">
    <property type="term" value="C:nucleus"/>
    <property type="evidence" value="ECO:0007669"/>
    <property type="project" value="TreeGrafter"/>
</dbReference>
<protein>
    <recommendedName>
        <fullName evidence="3">C2H2-type domain-containing protein</fullName>
    </recommendedName>
</protein>
<feature type="compositionally biased region" description="Low complexity" evidence="2">
    <location>
        <begin position="168"/>
        <end position="184"/>
    </location>
</feature>
<dbReference type="PROSITE" id="PS50157">
    <property type="entry name" value="ZINC_FINGER_C2H2_2"/>
    <property type="match status" value="1"/>
</dbReference>
<comment type="caution">
    <text evidence="4">The sequence shown here is derived from an EMBL/GenBank/DDBJ whole genome shotgun (WGS) entry which is preliminary data.</text>
</comment>
<dbReference type="Gene3D" id="3.30.160.60">
    <property type="entry name" value="Classic Zinc Finger"/>
    <property type="match status" value="1"/>
</dbReference>
<keyword evidence="5" id="KW-1185">Reference proteome</keyword>
<dbReference type="SMART" id="SM00355">
    <property type="entry name" value="ZnF_C2H2"/>
    <property type="match status" value="2"/>
</dbReference>
<evidence type="ECO:0000313" key="4">
    <source>
        <dbReference type="EMBL" id="CAF0859923.1"/>
    </source>
</evidence>
<sequence length="565" mass="62239">MPSSTSQNQNLPTLPGFPLSNQNAQSALAMYPFMLNRPMLPESHQNNPQAALAAMAAQQYLAAMAAAGLGQTPDLNLLMNPLTASLTNRPTLNNLTSQLPNHVNNPFSAFAALYNQQMLMNRENPQDLLSNLPKTSKANSTGGSSYPSSSSASSTGSTKEEKLDKENSILNLSNNSLNTSTNSSEESKDKSQTPLLNSQFADAIALLLKNPNPNLQLNKSAPVTNLNENKKLPKIKKSKNQQEPGSVQMQQNQLFNLIKINNSIISNSNSQTNLNENNNNKKRRPDLSQQGILISPNGKKRVQCHVCMKTFCDKGALKIHFSAVHLREMHKCTVAGCNMVFSSRRSRNRHSANPNPKLHMARPHPVSHRYQNTGPIISDAQPSMAGVILAEVEKTVVPKSSNPLDAMSSSNLEMNEYEDNDEQDLNMNEETNSLNNEQNEDEEEEGENNGADEGAIDLSISKNNANILENLAKFNQMNSLSKRKSFNPVRISTKDLSIKTEPKDEEFRDNEKRKLSDMDSENEEIERHGKKMKSNNYHMAKSTSLSSSFSPTSSTLSSVSSVSPV</sequence>
<feature type="region of interest" description="Disordered" evidence="2">
    <location>
        <begin position="502"/>
        <end position="565"/>
    </location>
</feature>
<feature type="compositionally biased region" description="Low complexity" evidence="2">
    <location>
        <begin position="140"/>
        <end position="157"/>
    </location>
</feature>